<evidence type="ECO:0000313" key="2">
    <source>
        <dbReference type="EMBL" id="KAH7055883.1"/>
    </source>
</evidence>
<gene>
    <name evidence="2" type="ORF">B0J12DRAFT_434916</name>
</gene>
<keyword evidence="3" id="KW-1185">Reference proteome</keyword>
<accession>A0ABQ8GKD8</accession>
<dbReference type="EMBL" id="JAGTJR010000008">
    <property type="protein sequence ID" value="KAH7055883.1"/>
    <property type="molecule type" value="Genomic_DNA"/>
</dbReference>
<organism evidence="2 3">
    <name type="scientific">Macrophomina phaseolina</name>
    <dbReference type="NCBI Taxonomy" id="35725"/>
    <lineage>
        <taxon>Eukaryota</taxon>
        <taxon>Fungi</taxon>
        <taxon>Dikarya</taxon>
        <taxon>Ascomycota</taxon>
        <taxon>Pezizomycotina</taxon>
        <taxon>Dothideomycetes</taxon>
        <taxon>Dothideomycetes incertae sedis</taxon>
        <taxon>Botryosphaeriales</taxon>
        <taxon>Botryosphaeriaceae</taxon>
        <taxon>Macrophomina</taxon>
    </lineage>
</organism>
<sequence length="234" mass="23974">MCQAHTNQHEPAPAWPTAPSICPIGQASPSAARGPVALRGGDGEGVAVSPNRPPAQPGAALHCRPRLSLPLPPPLLAGGAPGVLGHRWRYKSGCDSQQPLVINTTPPLPPTARLAPLGHDAQFSPSALPAASRSSGGGLPCLARCFPAISACLSCLVLPPSSLLRPAASATTRSPPYAFHSTPRQIARAAPLRSGHGAFSAVGSRRQVQEVGSFAASRSKHSKLHPPLLLAPVP</sequence>
<dbReference type="Proteomes" id="UP000774617">
    <property type="component" value="Unassembled WGS sequence"/>
</dbReference>
<comment type="caution">
    <text evidence="2">The sequence shown here is derived from an EMBL/GenBank/DDBJ whole genome shotgun (WGS) entry which is preliminary data.</text>
</comment>
<evidence type="ECO:0000313" key="3">
    <source>
        <dbReference type="Proteomes" id="UP000774617"/>
    </source>
</evidence>
<feature type="region of interest" description="Disordered" evidence="1">
    <location>
        <begin position="1"/>
        <end position="40"/>
    </location>
</feature>
<protein>
    <submittedName>
        <fullName evidence="2">Uncharacterized protein</fullName>
    </submittedName>
</protein>
<evidence type="ECO:0000256" key="1">
    <source>
        <dbReference type="SAM" id="MobiDB-lite"/>
    </source>
</evidence>
<name>A0ABQ8GKD8_9PEZI</name>
<reference evidence="2 3" key="1">
    <citation type="journal article" date="2021" name="Nat. Commun.">
        <title>Genetic determinants of endophytism in the Arabidopsis root mycobiome.</title>
        <authorList>
            <person name="Mesny F."/>
            <person name="Miyauchi S."/>
            <person name="Thiergart T."/>
            <person name="Pickel B."/>
            <person name="Atanasova L."/>
            <person name="Karlsson M."/>
            <person name="Huettel B."/>
            <person name="Barry K.W."/>
            <person name="Haridas S."/>
            <person name="Chen C."/>
            <person name="Bauer D."/>
            <person name="Andreopoulos W."/>
            <person name="Pangilinan J."/>
            <person name="LaButti K."/>
            <person name="Riley R."/>
            <person name="Lipzen A."/>
            <person name="Clum A."/>
            <person name="Drula E."/>
            <person name="Henrissat B."/>
            <person name="Kohler A."/>
            <person name="Grigoriev I.V."/>
            <person name="Martin F.M."/>
            <person name="Hacquard S."/>
        </authorList>
    </citation>
    <scope>NUCLEOTIDE SEQUENCE [LARGE SCALE GENOMIC DNA]</scope>
    <source>
        <strain evidence="2 3">MPI-SDFR-AT-0080</strain>
    </source>
</reference>
<proteinExistence type="predicted"/>